<reference evidence="2" key="1">
    <citation type="submission" date="2016-03" db="EMBL/GenBank/DDBJ databases">
        <title>Complete genome sequence of the type strain Actinoalloteichus hymeniacidonis DSM 45092.</title>
        <authorList>
            <person name="Schaffert L."/>
            <person name="Albersmeier A."/>
            <person name="Winkler A."/>
            <person name="Kalinowski J."/>
            <person name="Zotchev S."/>
            <person name="Ruckert C."/>
        </authorList>
    </citation>
    <scope>NUCLEOTIDE SEQUENCE [LARGE SCALE GENOMIC DNA]</scope>
    <source>
        <strain evidence="2">HPA177(T) (DSM 45092(T))</strain>
    </source>
</reference>
<sequence>MALPAPNLDDRRFQQLVDEAKRYVQQRCPEWTDHNVSDPGVTLIETFAHMVEQLVYRLNRVPEKNYRAFLDLLGITLFPPSAARADVTFWLSAPQPDVVVLRAGTEVATVRTETEQALVFATVIDLDIVPCTLTRLVTRAVQGEPVDHTPELESGRNVRCFQAAPAAGDTMLLGLSDAVPGCAVAVSLDSRVEGVGVDPRQPPLTWEAWDGDSWVDCEVDHDTTGGLNRPGEVLLHIPSGHRHSVIAGVRAGWLRCRVIEPEPGQPFYSESPTVRSAEVVTVGGTVTAENAETVDEVFLGRSEGVSGQRFRLDRAPVLTDGEPIVVQVHDGLDWQDWQIVEHFGRSSPTDRHVVLDAANGEFTFPPSVREPDGGFRRFGALPPKGAALRVPRYRTGGGRAGNVAGGALSVLRSSVPYIASVVNRAAAAGGVDGETVAEARLRAPNQLRTQDRAVTSADFEQIARLAAPTARIRCLAAREGDAPGDVGGVRVLVVPDAVPDEDDRLRFEQLVPAPGLLDVITRRLDERRLLGTRLIVEPPRYQGLTVVARLISTAADVHEVSRAALRVLYRHLDPLRGGPDGTGWPFGRPVQFGEIFAVLQGVPGVNLVEDVRLLPADPISGRRGTPVGRVDLAEGGLVFGYEHQITVVDRSGEGT</sequence>
<protein>
    <submittedName>
        <fullName evidence="1">Baseplate assembly protein</fullName>
    </submittedName>
</protein>
<accession>A0AAC9MZP6</accession>
<dbReference type="InterPro" id="IPR011749">
    <property type="entry name" value="CHP02243"/>
</dbReference>
<gene>
    <name evidence="1" type="ORF">TL08_17460</name>
</gene>
<dbReference type="KEGG" id="ahm:TL08_17460"/>
<dbReference type="EMBL" id="CP014859">
    <property type="protein sequence ID" value="AOS64292.1"/>
    <property type="molecule type" value="Genomic_DNA"/>
</dbReference>
<proteinExistence type="predicted"/>
<evidence type="ECO:0000313" key="1">
    <source>
        <dbReference type="EMBL" id="AOS64292.1"/>
    </source>
</evidence>
<keyword evidence="2" id="KW-1185">Reference proteome</keyword>
<organism evidence="1 2">
    <name type="scientific">Actinoalloteichus hymeniacidonis</name>
    <dbReference type="NCBI Taxonomy" id="340345"/>
    <lineage>
        <taxon>Bacteria</taxon>
        <taxon>Bacillati</taxon>
        <taxon>Actinomycetota</taxon>
        <taxon>Actinomycetes</taxon>
        <taxon>Pseudonocardiales</taxon>
        <taxon>Pseudonocardiaceae</taxon>
        <taxon>Actinoalloteichus</taxon>
    </lineage>
</organism>
<dbReference type="AlphaFoldDB" id="A0AAC9MZP6"/>
<evidence type="ECO:0000313" key="2">
    <source>
        <dbReference type="Proteomes" id="UP000095210"/>
    </source>
</evidence>
<dbReference type="RefSeq" id="WP_069850462.1">
    <property type="nucleotide sequence ID" value="NZ_CP014859.1"/>
</dbReference>
<dbReference type="Proteomes" id="UP000095210">
    <property type="component" value="Chromosome"/>
</dbReference>
<dbReference type="NCBIfam" id="TIGR02243">
    <property type="entry name" value="putative baseplate assembly protein"/>
    <property type="match status" value="1"/>
</dbReference>
<name>A0AAC9MZP6_9PSEU</name>